<dbReference type="AlphaFoldDB" id="A0AAC9UP71"/>
<dbReference type="EMBL" id="CP022474">
    <property type="protein sequence ID" value="ASN59800.1"/>
    <property type="molecule type" value="Genomic_DNA"/>
</dbReference>
<dbReference type="Proteomes" id="UP000199749">
    <property type="component" value="Chromosome"/>
</dbReference>
<dbReference type="RefSeq" id="WP_089556510.1">
    <property type="nucleotide sequence ID" value="NZ_CP022474.1"/>
</dbReference>
<evidence type="ECO:0000313" key="1">
    <source>
        <dbReference type="EMBL" id="ASN59800.1"/>
    </source>
</evidence>
<proteinExistence type="predicted"/>
<gene>
    <name evidence="1" type="ORF">CG419_03805</name>
</gene>
<organism evidence="1 2">
    <name type="scientific">Latilactobacillus curvatus</name>
    <name type="common">Lactobacillus curvatus</name>
    <dbReference type="NCBI Taxonomy" id="28038"/>
    <lineage>
        <taxon>Bacteria</taxon>
        <taxon>Bacillati</taxon>
        <taxon>Bacillota</taxon>
        <taxon>Bacilli</taxon>
        <taxon>Lactobacillales</taxon>
        <taxon>Lactobacillaceae</taxon>
        <taxon>Latilactobacillus</taxon>
    </lineage>
</organism>
<protein>
    <submittedName>
        <fullName evidence="1">Uncharacterized protein</fullName>
    </submittedName>
</protein>
<name>A0AAC9UP71_LATCU</name>
<accession>A0AAC9UP71</accession>
<sequence length="85" mass="9640">MDNQQLEHITLTYSEAAKSIRVSADSIPLLVEAGLIKPLRFKRPKISIYELKRFAVETAADGIDIEAKLEQLRLDKKTKKMQEVG</sequence>
<evidence type="ECO:0000313" key="2">
    <source>
        <dbReference type="Proteomes" id="UP000199749"/>
    </source>
</evidence>
<reference evidence="1 2" key="1">
    <citation type="submission" date="2017-07" db="EMBL/GenBank/DDBJ databases">
        <title>Lactobacillus curvatus MRS6 whole genome.</title>
        <authorList>
            <person name="Jans C."/>
            <person name="Lagler S."/>
            <person name="Lacroix C."/>
            <person name="Meile L."/>
            <person name="Stevens M.J.A."/>
        </authorList>
    </citation>
    <scope>NUCLEOTIDE SEQUENCE [LARGE SCALE GENOMIC DNA]</scope>
    <source>
        <strain evidence="1 2">MRS6</strain>
    </source>
</reference>